<dbReference type="InterPro" id="IPR002347">
    <property type="entry name" value="SDR_fam"/>
</dbReference>
<dbReference type="PANTHER" id="PTHR44269">
    <property type="entry name" value="DEHYDROGENASE/REDUCTASE SDR FAMILY MEMBER 7-RELATED"/>
    <property type="match status" value="1"/>
</dbReference>
<dbReference type="PRINTS" id="PR00080">
    <property type="entry name" value="SDRFAMILY"/>
</dbReference>
<gene>
    <name evidence="2" type="ORF">NTJ_06841</name>
</gene>
<dbReference type="SUPFAM" id="SSF51735">
    <property type="entry name" value="NAD(P)-binding Rossmann-fold domains"/>
    <property type="match status" value="1"/>
</dbReference>
<dbReference type="InterPro" id="IPR036291">
    <property type="entry name" value="NAD(P)-bd_dom_sf"/>
</dbReference>
<sequence>MYIIFLLASDSDLALWYADHFGRRLTEFNGKVVWITGASSGIGEFLAVELAKHGAKLALTARSVLNLERVKGRCIESGLRADEVLILPADVTVVAKHDELLARVITHFGKLDILVNNAGRSQRAVWENIQMDVDAELFGLNVFSIVSLSRLAVKYFLKVGKGHLVVTSSLAGVIGAPFSGTYTASKHALHTKNT</sequence>
<keyword evidence="3" id="KW-1185">Reference proteome</keyword>
<accession>A0ABN7AP80</accession>
<dbReference type="PRINTS" id="PR00081">
    <property type="entry name" value="GDHRDH"/>
</dbReference>
<proteinExistence type="inferred from homology"/>
<protein>
    <submittedName>
        <fullName evidence="2">KR domain</fullName>
    </submittedName>
</protein>
<dbReference type="Proteomes" id="UP001307889">
    <property type="component" value="Chromosome 4"/>
</dbReference>
<name>A0ABN7AP80_9HEMI</name>
<dbReference type="Pfam" id="PF00106">
    <property type="entry name" value="adh_short"/>
    <property type="match status" value="1"/>
</dbReference>
<organism evidence="2 3">
    <name type="scientific">Nesidiocoris tenuis</name>
    <dbReference type="NCBI Taxonomy" id="355587"/>
    <lineage>
        <taxon>Eukaryota</taxon>
        <taxon>Metazoa</taxon>
        <taxon>Ecdysozoa</taxon>
        <taxon>Arthropoda</taxon>
        <taxon>Hexapoda</taxon>
        <taxon>Insecta</taxon>
        <taxon>Pterygota</taxon>
        <taxon>Neoptera</taxon>
        <taxon>Paraneoptera</taxon>
        <taxon>Hemiptera</taxon>
        <taxon>Heteroptera</taxon>
        <taxon>Panheteroptera</taxon>
        <taxon>Cimicomorpha</taxon>
        <taxon>Miridae</taxon>
        <taxon>Dicyphina</taxon>
        <taxon>Nesidiocoris</taxon>
    </lineage>
</organism>
<evidence type="ECO:0000256" key="1">
    <source>
        <dbReference type="RuleBase" id="RU000363"/>
    </source>
</evidence>
<dbReference type="Gene3D" id="3.40.50.720">
    <property type="entry name" value="NAD(P)-binding Rossmann-like Domain"/>
    <property type="match status" value="1"/>
</dbReference>
<evidence type="ECO:0000313" key="3">
    <source>
        <dbReference type="Proteomes" id="UP001307889"/>
    </source>
</evidence>
<dbReference type="PANTHER" id="PTHR44269:SF1">
    <property type="entry name" value="DEHYDROGENASE_REDUCTASE SDR FAMILY MEMBER 7"/>
    <property type="match status" value="1"/>
</dbReference>
<dbReference type="InterPro" id="IPR053011">
    <property type="entry name" value="SDR_family_member_7"/>
</dbReference>
<dbReference type="EMBL" id="AP028912">
    <property type="protein sequence ID" value="BES94029.1"/>
    <property type="molecule type" value="Genomic_DNA"/>
</dbReference>
<reference evidence="2 3" key="1">
    <citation type="submission" date="2023-09" db="EMBL/GenBank/DDBJ databases">
        <title>Nesidiocoris tenuis whole genome shotgun sequence.</title>
        <authorList>
            <person name="Shibata T."/>
            <person name="Shimoda M."/>
            <person name="Kobayashi T."/>
            <person name="Uehara T."/>
        </authorList>
    </citation>
    <scope>NUCLEOTIDE SEQUENCE [LARGE SCALE GENOMIC DNA]</scope>
    <source>
        <strain evidence="2 3">Japan</strain>
    </source>
</reference>
<comment type="similarity">
    <text evidence="1">Belongs to the short-chain dehydrogenases/reductases (SDR) family.</text>
</comment>
<evidence type="ECO:0000313" key="2">
    <source>
        <dbReference type="EMBL" id="BES94029.1"/>
    </source>
</evidence>